<feature type="region of interest" description="Disordered" evidence="1">
    <location>
        <begin position="65"/>
        <end position="100"/>
    </location>
</feature>
<dbReference type="EMBL" id="MPOJ01000010">
    <property type="protein sequence ID" value="OOH72754.1"/>
    <property type="molecule type" value="Genomic_DNA"/>
</dbReference>
<accession>A0A1V3SWP9</accession>
<proteinExistence type="predicted"/>
<sequence length="100" mass="11951">MIAPVYSDFLVFWDTLAKADTCPELKAAWDRIVEHSETIEFEGLNELWNFYLERLGELEEKLRFGRRQRQSEHSKQSRKGQTSCGRDPREMTERNNKEDR</sequence>
<evidence type="ECO:0000313" key="3">
    <source>
        <dbReference type="Proteomes" id="UP000188586"/>
    </source>
</evidence>
<comment type="caution">
    <text evidence="2">The sequence shown here is derived from an EMBL/GenBank/DDBJ whole genome shotgun (WGS) entry which is preliminary data.</text>
</comment>
<gene>
    <name evidence="2" type="ORF">BOX24_05035</name>
</gene>
<evidence type="ECO:0000256" key="1">
    <source>
        <dbReference type="SAM" id="MobiDB-lite"/>
    </source>
</evidence>
<feature type="compositionally biased region" description="Basic and acidic residues" evidence="1">
    <location>
        <begin position="65"/>
        <end position="75"/>
    </location>
</feature>
<dbReference type="RefSeq" id="WP_077303741.1">
    <property type="nucleotide sequence ID" value="NZ_JBPKCJ010000001.1"/>
</dbReference>
<evidence type="ECO:0000313" key="2">
    <source>
        <dbReference type="EMBL" id="OOH72754.1"/>
    </source>
</evidence>
<reference evidence="2 3" key="1">
    <citation type="submission" date="2016-11" db="EMBL/GenBank/DDBJ databases">
        <title>Comparative genomics of co-occurring bacteria in distinct bioleaching systems unravels niche-specific adaptation.</title>
        <authorList>
            <person name="Zhang X."/>
            <person name="Liu X."/>
            <person name="Yin H."/>
        </authorList>
    </citation>
    <scope>NUCLEOTIDE SEQUENCE [LARGE SCALE GENOMIC DNA]</scope>
    <source>
        <strain evidence="2 3">DX</strain>
    </source>
</reference>
<name>A0A1V3SWP9_9BACT</name>
<feature type="compositionally biased region" description="Basic and acidic residues" evidence="1">
    <location>
        <begin position="86"/>
        <end position="100"/>
    </location>
</feature>
<organism evidence="2 3">
    <name type="scientific">Leptospirillum ferriphilum</name>
    <dbReference type="NCBI Taxonomy" id="178606"/>
    <lineage>
        <taxon>Bacteria</taxon>
        <taxon>Pseudomonadati</taxon>
        <taxon>Nitrospirota</taxon>
        <taxon>Nitrospiria</taxon>
        <taxon>Nitrospirales</taxon>
        <taxon>Nitrospiraceae</taxon>
        <taxon>Leptospirillum</taxon>
    </lineage>
</organism>
<dbReference type="Proteomes" id="UP000188586">
    <property type="component" value="Unassembled WGS sequence"/>
</dbReference>
<dbReference type="AlphaFoldDB" id="A0A1V3SWP9"/>
<protein>
    <submittedName>
        <fullName evidence="2">Uncharacterized protein</fullName>
    </submittedName>
</protein>